<evidence type="ECO:0000313" key="9">
    <source>
        <dbReference type="EMBL" id="SEO58833.1"/>
    </source>
</evidence>
<dbReference type="OrthoDB" id="186995at2157"/>
<keyword evidence="2" id="KW-0813">Transport</keyword>
<name>A0A1H8QYU2_9EURY</name>
<evidence type="ECO:0000256" key="3">
    <source>
        <dbReference type="ARBA" id="ARBA00022723"/>
    </source>
</evidence>
<evidence type="ECO:0000256" key="2">
    <source>
        <dbReference type="ARBA" id="ARBA00022448"/>
    </source>
</evidence>
<dbReference type="AlphaFoldDB" id="A0A1H8QYU2"/>
<sequence length="206" mass="21573">MRLTRRDALARVAATTAVGGITGVAGCTGGTGGTTEETTEATTATTTAAATPTATAAETGTGTSTPTRGEYTVGMYTDLYFDPVGLHVEPGETVSFELVSGAHSATAYHPDNENAFERRIPEGAPAWDTGVFGEVGAFRNVTFETEGTHDYYCIPHKMVGMVGRIVVGSPGGPAEESENPDFPLPDSTRITEEGSIAFDDWQSEQQ</sequence>
<accession>A0A1H8QYU2</accession>
<feature type="region of interest" description="Disordered" evidence="7">
    <location>
        <begin position="27"/>
        <end position="68"/>
    </location>
</feature>
<dbReference type="PANTHER" id="PTHR34192">
    <property type="entry name" value="PLASTOCYANIN MAJOR ISOFORM, CHLOROPLASTIC-RELATED"/>
    <property type="match status" value="1"/>
</dbReference>
<organism evidence="9 10">
    <name type="scientific">Halogranum amylolyticum</name>
    <dbReference type="NCBI Taxonomy" id="660520"/>
    <lineage>
        <taxon>Archaea</taxon>
        <taxon>Methanobacteriati</taxon>
        <taxon>Methanobacteriota</taxon>
        <taxon>Stenosarchaea group</taxon>
        <taxon>Halobacteria</taxon>
        <taxon>Halobacteriales</taxon>
        <taxon>Haloferacaceae</taxon>
    </lineage>
</organism>
<dbReference type="InterPro" id="IPR008972">
    <property type="entry name" value="Cupredoxin"/>
</dbReference>
<dbReference type="EMBL" id="FODV01000003">
    <property type="protein sequence ID" value="SEO58833.1"/>
    <property type="molecule type" value="Genomic_DNA"/>
</dbReference>
<keyword evidence="5" id="KW-0186">Copper</keyword>
<evidence type="ECO:0000256" key="5">
    <source>
        <dbReference type="ARBA" id="ARBA00023008"/>
    </source>
</evidence>
<evidence type="ECO:0000256" key="6">
    <source>
        <dbReference type="ARBA" id="ARBA00023136"/>
    </source>
</evidence>
<protein>
    <submittedName>
        <fullName evidence="9">Plastocyanin</fullName>
    </submittedName>
</protein>
<feature type="domain" description="Blue (type 1) copper" evidence="8">
    <location>
        <begin position="77"/>
        <end position="167"/>
    </location>
</feature>
<gene>
    <name evidence="9" type="ORF">SAMN04487948_103370</name>
</gene>
<evidence type="ECO:0000259" key="8">
    <source>
        <dbReference type="Pfam" id="PF00127"/>
    </source>
</evidence>
<proteinExistence type="predicted"/>
<comment type="subcellular location">
    <subcellularLocation>
        <location evidence="1">Membrane</location>
    </subcellularLocation>
</comment>
<reference evidence="10" key="1">
    <citation type="submission" date="2016-10" db="EMBL/GenBank/DDBJ databases">
        <authorList>
            <person name="Varghese N."/>
            <person name="Submissions S."/>
        </authorList>
    </citation>
    <scope>NUCLEOTIDE SEQUENCE [LARGE SCALE GENOMIC DNA]</scope>
    <source>
        <strain evidence="10">CGMCC 1.10121</strain>
    </source>
</reference>
<dbReference type="Gene3D" id="2.60.40.420">
    <property type="entry name" value="Cupredoxins - blue copper proteins"/>
    <property type="match status" value="1"/>
</dbReference>
<dbReference type="RefSeq" id="WP_089822684.1">
    <property type="nucleotide sequence ID" value="NZ_FODV01000003.1"/>
</dbReference>
<keyword evidence="10" id="KW-1185">Reference proteome</keyword>
<dbReference type="GO" id="GO:0005507">
    <property type="term" value="F:copper ion binding"/>
    <property type="evidence" value="ECO:0007669"/>
    <property type="project" value="InterPro"/>
</dbReference>
<dbReference type="GO" id="GO:0009055">
    <property type="term" value="F:electron transfer activity"/>
    <property type="evidence" value="ECO:0007669"/>
    <property type="project" value="InterPro"/>
</dbReference>
<dbReference type="GO" id="GO:0016020">
    <property type="term" value="C:membrane"/>
    <property type="evidence" value="ECO:0007669"/>
    <property type="project" value="UniProtKB-SubCell"/>
</dbReference>
<feature type="compositionally biased region" description="Low complexity" evidence="7">
    <location>
        <begin position="34"/>
        <end position="67"/>
    </location>
</feature>
<dbReference type="PROSITE" id="PS51257">
    <property type="entry name" value="PROKAR_LIPOPROTEIN"/>
    <property type="match status" value="1"/>
</dbReference>
<evidence type="ECO:0000313" key="10">
    <source>
        <dbReference type="Proteomes" id="UP000199126"/>
    </source>
</evidence>
<dbReference type="Pfam" id="PF00127">
    <property type="entry name" value="Copper-bind"/>
    <property type="match status" value="1"/>
</dbReference>
<feature type="region of interest" description="Disordered" evidence="7">
    <location>
        <begin position="169"/>
        <end position="189"/>
    </location>
</feature>
<evidence type="ECO:0000256" key="7">
    <source>
        <dbReference type="SAM" id="MobiDB-lite"/>
    </source>
</evidence>
<keyword evidence="3" id="KW-0479">Metal-binding</keyword>
<keyword evidence="4" id="KW-0249">Electron transport</keyword>
<dbReference type="Proteomes" id="UP000199126">
    <property type="component" value="Unassembled WGS sequence"/>
</dbReference>
<dbReference type="PANTHER" id="PTHR34192:SF10">
    <property type="entry name" value="PLASTOCYANIN MAJOR ISOFORM, CHLOROPLASTIC-RELATED"/>
    <property type="match status" value="1"/>
</dbReference>
<dbReference type="SUPFAM" id="SSF49503">
    <property type="entry name" value="Cupredoxins"/>
    <property type="match status" value="1"/>
</dbReference>
<evidence type="ECO:0000256" key="4">
    <source>
        <dbReference type="ARBA" id="ARBA00022982"/>
    </source>
</evidence>
<keyword evidence="6" id="KW-0472">Membrane</keyword>
<dbReference type="InterPro" id="IPR000923">
    <property type="entry name" value="BlueCu_1"/>
</dbReference>
<evidence type="ECO:0000256" key="1">
    <source>
        <dbReference type="ARBA" id="ARBA00004370"/>
    </source>
</evidence>